<dbReference type="EMBL" id="GGEC01085904">
    <property type="protein sequence ID" value="MBX66388.1"/>
    <property type="molecule type" value="Transcribed_RNA"/>
</dbReference>
<keyword evidence="1" id="KW-1133">Transmembrane helix</keyword>
<evidence type="ECO:0000313" key="2">
    <source>
        <dbReference type="EMBL" id="MBX66388.1"/>
    </source>
</evidence>
<accession>A0A2P2QHA6</accession>
<dbReference type="AlphaFoldDB" id="A0A2P2QHA6"/>
<protein>
    <submittedName>
        <fullName evidence="2">Uncharacterized protein</fullName>
    </submittedName>
</protein>
<organism evidence="2">
    <name type="scientific">Rhizophora mucronata</name>
    <name type="common">Asiatic mangrove</name>
    <dbReference type="NCBI Taxonomy" id="61149"/>
    <lineage>
        <taxon>Eukaryota</taxon>
        <taxon>Viridiplantae</taxon>
        <taxon>Streptophyta</taxon>
        <taxon>Embryophyta</taxon>
        <taxon>Tracheophyta</taxon>
        <taxon>Spermatophyta</taxon>
        <taxon>Magnoliopsida</taxon>
        <taxon>eudicotyledons</taxon>
        <taxon>Gunneridae</taxon>
        <taxon>Pentapetalae</taxon>
        <taxon>rosids</taxon>
        <taxon>fabids</taxon>
        <taxon>Malpighiales</taxon>
        <taxon>Rhizophoraceae</taxon>
        <taxon>Rhizophora</taxon>
    </lineage>
</organism>
<keyword evidence="1" id="KW-0472">Membrane</keyword>
<proteinExistence type="predicted"/>
<feature type="transmembrane region" description="Helical" evidence="1">
    <location>
        <begin position="12"/>
        <end position="35"/>
    </location>
</feature>
<evidence type="ECO:0000256" key="1">
    <source>
        <dbReference type="SAM" id="Phobius"/>
    </source>
</evidence>
<keyword evidence="1" id="KW-0812">Transmembrane</keyword>
<sequence>MNHRTPKYQNHVCIIFSLMISSVWDKEFCIFLYFIDLYELVHL</sequence>
<name>A0A2P2QHA6_RHIMU</name>
<reference evidence="2" key="1">
    <citation type="submission" date="2018-02" db="EMBL/GenBank/DDBJ databases">
        <title>Rhizophora mucronata_Transcriptome.</title>
        <authorList>
            <person name="Meera S.P."/>
            <person name="Sreeshan A."/>
            <person name="Augustine A."/>
        </authorList>
    </citation>
    <scope>NUCLEOTIDE SEQUENCE</scope>
    <source>
        <tissue evidence="2">Leaf</tissue>
    </source>
</reference>